<dbReference type="SUPFAM" id="SSF81301">
    <property type="entry name" value="Nucleotidyltransferase"/>
    <property type="match status" value="1"/>
</dbReference>
<keyword evidence="2" id="KW-0810">Translation regulation</keyword>
<evidence type="ECO:0000313" key="3">
    <source>
        <dbReference type="EMBL" id="QNT64751.1"/>
    </source>
</evidence>
<dbReference type="HAMAP" id="MF_01477">
    <property type="entry name" value="Iojap_RsfS"/>
    <property type="match status" value="1"/>
</dbReference>
<dbReference type="EMBL" id="CP043431">
    <property type="protein sequence ID" value="QNT64751.1"/>
    <property type="molecule type" value="Genomic_DNA"/>
</dbReference>
<dbReference type="Pfam" id="PF02410">
    <property type="entry name" value="RsfS"/>
    <property type="match status" value="1"/>
</dbReference>
<sequence length="125" mass="14484">MIETTMMKMLEVAVKAGDQKRAEDLVALDIHETSIFTDVMLIMDAPSNRQVLAIAQEIMDQMKEAGFEVHQHEGRDSGEWVVLDFGDLTVHVFKQEIRHFYGLEQLWSEQGEEIDITDWIIEEDF</sequence>
<comment type="subcellular location">
    <subcellularLocation>
        <location evidence="2">Cytoplasm</location>
    </subcellularLocation>
</comment>
<keyword evidence="2" id="KW-0963">Cytoplasm</keyword>
<evidence type="ECO:0000256" key="1">
    <source>
        <dbReference type="ARBA" id="ARBA00010574"/>
    </source>
</evidence>
<comment type="similarity">
    <text evidence="1 2">Belongs to the Iojap/RsfS family.</text>
</comment>
<evidence type="ECO:0000256" key="2">
    <source>
        <dbReference type="HAMAP-Rule" id="MF_01477"/>
    </source>
</evidence>
<gene>
    <name evidence="2 3" type="primary">rsfS</name>
    <name evidence="3" type="ORF">FY536_05545</name>
</gene>
<dbReference type="InterPro" id="IPR004394">
    <property type="entry name" value="Iojap/RsfS/C7orf30"/>
</dbReference>
<dbReference type="GO" id="GO:0005737">
    <property type="term" value="C:cytoplasm"/>
    <property type="evidence" value="ECO:0007669"/>
    <property type="project" value="UniProtKB-SubCell"/>
</dbReference>
<reference evidence="3 4" key="1">
    <citation type="submission" date="2019-08" db="EMBL/GenBank/DDBJ databases">
        <authorList>
            <person name="Chang H.C."/>
            <person name="Mun S.Y."/>
        </authorList>
    </citation>
    <scope>NUCLEOTIDE SEQUENCE [LARGE SCALE GENOMIC DNA]</scope>
    <source>
        <strain evidence="3 4">SK</strain>
    </source>
</reference>
<proteinExistence type="inferred from homology"/>
<dbReference type="GO" id="GO:0043023">
    <property type="term" value="F:ribosomal large subunit binding"/>
    <property type="evidence" value="ECO:0007669"/>
    <property type="project" value="TreeGrafter"/>
</dbReference>
<keyword evidence="2" id="KW-0678">Repressor</keyword>
<dbReference type="PANTHER" id="PTHR21043:SF0">
    <property type="entry name" value="MITOCHONDRIAL ASSEMBLY OF RIBOSOMAL LARGE SUBUNIT PROTEIN 1"/>
    <property type="match status" value="1"/>
</dbReference>
<dbReference type="InterPro" id="IPR043519">
    <property type="entry name" value="NT_sf"/>
</dbReference>
<keyword evidence="4" id="KW-1185">Reference proteome</keyword>
<evidence type="ECO:0000313" key="4">
    <source>
        <dbReference type="Proteomes" id="UP000516446"/>
    </source>
</evidence>
<dbReference type="NCBIfam" id="TIGR00090">
    <property type="entry name" value="rsfS_iojap_ybeB"/>
    <property type="match status" value="1"/>
</dbReference>
<dbReference type="GO" id="GO:0090071">
    <property type="term" value="P:negative regulation of ribosome biogenesis"/>
    <property type="evidence" value="ECO:0007669"/>
    <property type="project" value="UniProtKB-UniRule"/>
</dbReference>
<dbReference type="GO" id="GO:0017148">
    <property type="term" value="P:negative regulation of translation"/>
    <property type="evidence" value="ECO:0007669"/>
    <property type="project" value="UniProtKB-UniRule"/>
</dbReference>
<dbReference type="Gene3D" id="3.30.460.10">
    <property type="entry name" value="Beta Polymerase, domain 2"/>
    <property type="match status" value="1"/>
</dbReference>
<comment type="function">
    <text evidence="2">Functions as a ribosomal silencing factor. Interacts with ribosomal protein uL14 (rplN), blocking formation of intersubunit bridge B8. Prevents association of the 30S and 50S ribosomal subunits and the formation of functional ribosomes, thus repressing translation.</text>
</comment>
<dbReference type="RefSeq" id="WP_006845092.1">
    <property type="nucleotide sequence ID" value="NZ_CP026847.1"/>
</dbReference>
<comment type="subunit">
    <text evidence="2">Interacts with ribosomal protein uL14 (rplN).</text>
</comment>
<organism evidence="3 4">
    <name type="scientific">Weissella koreensis</name>
    <dbReference type="NCBI Taxonomy" id="165096"/>
    <lineage>
        <taxon>Bacteria</taxon>
        <taxon>Bacillati</taxon>
        <taxon>Bacillota</taxon>
        <taxon>Bacilli</taxon>
        <taxon>Lactobacillales</taxon>
        <taxon>Lactobacillaceae</taxon>
        <taxon>Weissella</taxon>
    </lineage>
</organism>
<accession>A0A7H1MMR5</accession>
<name>A0A7H1MMR5_9LACO</name>
<dbReference type="GO" id="GO:0042256">
    <property type="term" value="P:cytosolic ribosome assembly"/>
    <property type="evidence" value="ECO:0007669"/>
    <property type="project" value="UniProtKB-UniRule"/>
</dbReference>
<protein>
    <recommendedName>
        <fullName evidence="2">Ribosomal silencing factor RsfS</fullName>
    </recommendedName>
</protein>
<dbReference type="AlphaFoldDB" id="A0A7H1MMR5"/>
<dbReference type="PANTHER" id="PTHR21043">
    <property type="entry name" value="IOJAP SUPERFAMILY ORTHOLOG"/>
    <property type="match status" value="1"/>
</dbReference>
<dbReference type="Proteomes" id="UP000516446">
    <property type="component" value="Chromosome"/>
</dbReference>